<dbReference type="SUPFAM" id="SSF52743">
    <property type="entry name" value="Subtilisin-like"/>
    <property type="match status" value="1"/>
</dbReference>
<dbReference type="InterPro" id="IPR045051">
    <property type="entry name" value="SBT"/>
</dbReference>
<accession>A0A1D6I7N0</accession>
<dbReference type="Pfam" id="PF17766">
    <property type="entry name" value="fn3_6"/>
    <property type="match status" value="1"/>
</dbReference>
<dbReference type="AlphaFoldDB" id="A0A1D6I7N0"/>
<comment type="similarity">
    <text evidence="1">Belongs to the peptidase S8 family.</text>
</comment>
<feature type="domain" description="Subtilisin-like protease fibronectin type-III" evidence="3">
    <location>
        <begin position="343"/>
        <end position="429"/>
    </location>
</feature>
<dbReference type="STRING" id="4577.A0A1D6I7N0"/>
<dbReference type="EMBL" id="CM007650">
    <property type="protein sequence ID" value="ONM56054.1"/>
    <property type="molecule type" value="Genomic_DNA"/>
</dbReference>
<dbReference type="InterPro" id="IPR041469">
    <property type="entry name" value="Subtilisin-like_FN3"/>
</dbReference>
<dbReference type="PANTHER" id="PTHR10795">
    <property type="entry name" value="PROPROTEIN CONVERTASE SUBTILISIN/KEXIN"/>
    <property type="match status" value="1"/>
</dbReference>
<evidence type="ECO:0000259" key="3">
    <source>
        <dbReference type="Pfam" id="PF17766"/>
    </source>
</evidence>
<dbReference type="InterPro" id="IPR036852">
    <property type="entry name" value="Peptidase_S8/S53_dom_sf"/>
</dbReference>
<dbReference type="Gene3D" id="2.60.40.2310">
    <property type="match status" value="1"/>
</dbReference>
<keyword evidence="4" id="KW-0378">Hydrolase</keyword>
<evidence type="ECO:0000256" key="2">
    <source>
        <dbReference type="ARBA" id="ARBA00022729"/>
    </source>
</evidence>
<sequence length="433" mass="46281">MNGVVSVFPSRTLELLITRSWDFVGFPQTPIRELPLEGDVIVGMLDTGVWSDSPSFSDEGFGPPPSRWKVKSSEHALTTEDPAALASRHWTMTATAVTRHPPRPAGSAVGNVSMYGLAGGTARCAQCQARHLQGSLSINTFPTLSNATLAFPANGEPRRRLIHRQDRPLPEGRCKRRFRSSLGRCSTAAGVVIVSRIPDVAFALPLPGLTVSQDQFDQTMAYVNSTSHPVCTIDRTERDYCGSTSSGSRLLLFSRPQPDHPSSLEATPMDTAANSNASALKYGAGQLNPVSAHDPGLVYDASESDYVAMLCAQGYNATQLALVTGSNATAACSNGSTPGSPGDLNYPTMAVPVEPGKNFTAVFPRTVTNVGAATAVYDVSPARLVFSEQNQKVSFTVTVSGTALEEGTVYSFTVVWYNDEHTVRSPVVVYTMQ</sequence>
<dbReference type="GO" id="GO:0004252">
    <property type="term" value="F:serine-type endopeptidase activity"/>
    <property type="evidence" value="ECO:0007669"/>
    <property type="project" value="InterPro"/>
</dbReference>
<gene>
    <name evidence="4" type="ORF">ZEAMMB73_Zm00001d020995</name>
</gene>
<evidence type="ECO:0000313" key="4">
    <source>
        <dbReference type="EMBL" id="ONM56054.1"/>
    </source>
</evidence>
<keyword evidence="4" id="KW-0645">Protease</keyword>
<protein>
    <submittedName>
        <fullName evidence="4">Subtilisin-like protease SBT4.4</fullName>
    </submittedName>
</protein>
<dbReference type="Gene3D" id="3.50.30.30">
    <property type="match status" value="1"/>
</dbReference>
<name>A0A1D6I7N0_MAIZE</name>
<dbReference type="Gene3D" id="3.40.50.200">
    <property type="entry name" value="Peptidase S8/S53 domain"/>
    <property type="match status" value="2"/>
</dbReference>
<reference evidence="4" key="1">
    <citation type="submission" date="2015-12" db="EMBL/GenBank/DDBJ databases">
        <title>Update maize B73 reference genome by single molecule sequencing technologies.</title>
        <authorList>
            <consortium name="Maize Genome Sequencing Project"/>
            <person name="Ware D."/>
        </authorList>
    </citation>
    <scope>NUCLEOTIDE SEQUENCE [LARGE SCALE GENOMIC DNA]</scope>
    <source>
        <tissue evidence="4">Seedling</tissue>
    </source>
</reference>
<proteinExistence type="inferred from homology"/>
<dbReference type="ExpressionAtlas" id="A0A1D6I7N0">
    <property type="expression patterns" value="baseline"/>
</dbReference>
<organism evidence="4">
    <name type="scientific">Zea mays</name>
    <name type="common">Maize</name>
    <dbReference type="NCBI Taxonomy" id="4577"/>
    <lineage>
        <taxon>Eukaryota</taxon>
        <taxon>Viridiplantae</taxon>
        <taxon>Streptophyta</taxon>
        <taxon>Embryophyta</taxon>
        <taxon>Tracheophyta</taxon>
        <taxon>Spermatophyta</taxon>
        <taxon>Magnoliopsida</taxon>
        <taxon>Liliopsida</taxon>
        <taxon>Poales</taxon>
        <taxon>Poaceae</taxon>
        <taxon>PACMAD clade</taxon>
        <taxon>Panicoideae</taxon>
        <taxon>Andropogonodae</taxon>
        <taxon>Andropogoneae</taxon>
        <taxon>Tripsacinae</taxon>
        <taxon>Zea</taxon>
    </lineage>
</organism>
<dbReference type="InParanoid" id="A0A1D6I7N0"/>
<evidence type="ECO:0000256" key="1">
    <source>
        <dbReference type="ARBA" id="ARBA00011073"/>
    </source>
</evidence>
<dbReference type="SMR" id="A0A1D6I7N0"/>
<dbReference type="GO" id="GO:0006508">
    <property type="term" value="P:proteolysis"/>
    <property type="evidence" value="ECO:0007669"/>
    <property type="project" value="UniProtKB-KW"/>
</dbReference>
<keyword evidence="2" id="KW-0732">Signal</keyword>